<keyword evidence="2" id="KW-1185">Reference proteome</keyword>
<accession>A0ABT1C779</accession>
<protein>
    <recommendedName>
        <fullName evidence="3">DUF4926 domain-containing protein</fullName>
    </recommendedName>
</protein>
<dbReference type="RefSeq" id="WP_252818894.1">
    <property type="nucleotide sequence ID" value="NZ_JAMXQS010000005.1"/>
</dbReference>
<gene>
    <name evidence="1" type="ORF">NGM99_11115</name>
</gene>
<evidence type="ECO:0000313" key="1">
    <source>
        <dbReference type="EMBL" id="MCO6050333.1"/>
    </source>
</evidence>
<dbReference type="Proteomes" id="UP001205906">
    <property type="component" value="Unassembled WGS sequence"/>
</dbReference>
<reference evidence="1 2" key="1">
    <citation type="submission" date="2022-06" db="EMBL/GenBank/DDBJ databases">
        <title>Mesorhizobium sp. strain RP14 Genome sequencing and assembly.</title>
        <authorList>
            <person name="Kim I."/>
        </authorList>
    </citation>
    <scope>NUCLEOTIDE SEQUENCE [LARGE SCALE GENOMIC DNA]</scope>
    <source>
        <strain evidence="2">RP14(2022)</strain>
    </source>
</reference>
<comment type="caution">
    <text evidence="1">The sequence shown here is derived from an EMBL/GenBank/DDBJ whole genome shotgun (WGS) entry which is preliminary data.</text>
</comment>
<dbReference type="EMBL" id="JAMXQS010000005">
    <property type="protein sequence ID" value="MCO6050333.1"/>
    <property type="molecule type" value="Genomic_DNA"/>
</dbReference>
<sequence length="89" mass="9683">MLKRIDKYPTNELKPGFRVTFQDAEDEPYPLSYEGDVVSETGPTLSVKLVEVRAISPDRDPGAAPLPQAGELISVGVGEVAACRELPRE</sequence>
<organism evidence="1 2">
    <name type="scientific">Mesorhizobium liriopis</name>
    <dbReference type="NCBI Taxonomy" id="2953882"/>
    <lineage>
        <taxon>Bacteria</taxon>
        <taxon>Pseudomonadati</taxon>
        <taxon>Pseudomonadota</taxon>
        <taxon>Alphaproteobacteria</taxon>
        <taxon>Hyphomicrobiales</taxon>
        <taxon>Phyllobacteriaceae</taxon>
        <taxon>Mesorhizobium</taxon>
    </lineage>
</organism>
<evidence type="ECO:0000313" key="2">
    <source>
        <dbReference type="Proteomes" id="UP001205906"/>
    </source>
</evidence>
<evidence type="ECO:0008006" key="3">
    <source>
        <dbReference type="Google" id="ProtNLM"/>
    </source>
</evidence>
<name>A0ABT1C779_9HYPH</name>
<proteinExistence type="predicted"/>